<proteinExistence type="predicted"/>
<dbReference type="WBParaSite" id="ECPE_0001864301-mRNA-1">
    <property type="protein sequence ID" value="ECPE_0001864301-mRNA-1"/>
    <property type="gene ID" value="ECPE_0001864301"/>
</dbReference>
<feature type="compositionally biased region" description="Basic and acidic residues" evidence="1">
    <location>
        <begin position="148"/>
        <end position="160"/>
    </location>
</feature>
<dbReference type="PANTHER" id="PTHR38681">
    <property type="entry name" value="RETROVIRUS-RELATED POL POLYPROTEIN FROM TRANSPOSON 412-LIKE PROTEIN-RELATED"/>
    <property type="match status" value="1"/>
</dbReference>
<feature type="region of interest" description="Disordered" evidence="1">
    <location>
        <begin position="77"/>
        <end position="160"/>
    </location>
</feature>
<name>A0A183BHA8_9TREM</name>
<feature type="compositionally biased region" description="Pro residues" evidence="1">
    <location>
        <begin position="114"/>
        <end position="128"/>
    </location>
</feature>
<evidence type="ECO:0000256" key="1">
    <source>
        <dbReference type="SAM" id="MobiDB-lite"/>
    </source>
</evidence>
<organism evidence="2">
    <name type="scientific">Echinostoma caproni</name>
    <dbReference type="NCBI Taxonomy" id="27848"/>
    <lineage>
        <taxon>Eukaryota</taxon>
        <taxon>Metazoa</taxon>
        <taxon>Spiralia</taxon>
        <taxon>Lophotrochozoa</taxon>
        <taxon>Platyhelminthes</taxon>
        <taxon>Trematoda</taxon>
        <taxon>Digenea</taxon>
        <taxon>Plagiorchiida</taxon>
        <taxon>Echinostomata</taxon>
        <taxon>Echinostomatoidea</taxon>
        <taxon>Echinostomatidae</taxon>
        <taxon>Echinostoma</taxon>
    </lineage>
</organism>
<protein>
    <submittedName>
        <fullName evidence="2">Band_3_cyto domain-containing protein</fullName>
    </submittedName>
</protein>
<evidence type="ECO:0000313" key="2">
    <source>
        <dbReference type="WBParaSite" id="ECPE_0001864301-mRNA-1"/>
    </source>
</evidence>
<reference evidence="2" key="1">
    <citation type="submission" date="2016-06" db="UniProtKB">
        <authorList>
            <consortium name="WormBaseParasite"/>
        </authorList>
    </citation>
    <scope>IDENTIFICATION</scope>
</reference>
<dbReference type="AlphaFoldDB" id="A0A183BHA8"/>
<accession>A0A183BHA8</accession>
<dbReference type="PANTHER" id="PTHR38681:SF1">
    <property type="entry name" value="RETROVIRUS-RELATED POL POLYPROTEIN FROM TRANSPOSON 412-LIKE PROTEIN"/>
    <property type="match status" value="1"/>
</dbReference>
<sequence>LKAALKAHSGSNWHGPVPLVLLGIRNTIKADLHTTLAALAFDFSLRLPGELVAPTLMRNFNYADFAHRLGHHMREVHAATTRQQRTPVRETVSLDRLKPAFLEGSTPSDSSDPPSDPAPAHSPSPPSPLQSTSAPSMPPSILVKRDRRGREVRRPVRFDC</sequence>